<proteinExistence type="predicted"/>
<dbReference type="Proteomes" id="UP001362999">
    <property type="component" value="Unassembled WGS sequence"/>
</dbReference>
<protein>
    <submittedName>
        <fullName evidence="1">Uncharacterized protein</fullName>
    </submittedName>
</protein>
<dbReference type="EMBL" id="JAWWNJ010000011">
    <property type="protein sequence ID" value="KAK7044293.1"/>
    <property type="molecule type" value="Genomic_DNA"/>
</dbReference>
<dbReference type="AlphaFoldDB" id="A0AAW0CY76"/>
<name>A0AAW0CY76_9AGAR</name>
<reference evidence="1 2" key="1">
    <citation type="journal article" date="2024" name="J Genomics">
        <title>Draft genome sequencing and assembly of Favolaschia claudopus CIRM-BRFM 2984 isolated from oak limbs.</title>
        <authorList>
            <person name="Navarro D."/>
            <person name="Drula E."/>
            <person name="Chaduli D."/>
            <person name="Cazenave R."/>
            <person name="Ahrendt S."/>
            <person name="Wang J."/>
            <person name="Lipzen A."/>
            <person name="Daum C."/>
            <person name="Barry K."/>
            <person name="Grigoriev I.V."/>
            <person name="Favel A."/>
            <person name="Rosso M.N."/>
            <person name="Martin F."/>
        </authorList>
    </citation>
    <scope>NUCLEOTIDE SEQUENCE [LARGE SCALE GENOMIC DNA]</scope>
    <source>
        <strain evidence="1 2">CIRM-BRFM 2984</strain>
    </source>
</reference>
<evidence type="ECO:0000313" key="1">
    <source>
        <dbReference type="EMBL" id="KAK7044293.1"/>
    </source>
</evidence>
<accession>A0AAW0CY76</accession>
<sequence>MQLVDLYKLEPTRVTWFKLTFQTLALKTWLDPNPGDSLAEFEKASDTRYFIKSEIFPALSWLLTDSPTQLSTAQHGASRSWPIQLQQYLQYVPQHPLISTCHSAAIPPASRPIKPLPAGGSLSLPGHFLPQRDSCTMVWNEACRRGVCQSDLVGIVSVGEDSVGKWRVDGEVGRNVMTVLGVRRAVAVERRQLEIDALKRAECRW</sequence>
<gene>
    <name evidence="1" type="ORF">R3P38DRAFT_2765958</name>
</gene>
<evidence type="ECO:0000313" key="2">
    <source>
        <dbReference type="Proteomes" id="UP001362999"/>
    </source>
</evidence>
<keyword evidence="2" id="KW-1185">Reference proteome</keyword>
<organism evidence="1 2">
    <name type="scientific">Favolaschia claudopus</name>
    <dbReference type="NCBI Taxonomy" id="2862362"/>
    <lineage>
        <taxon>Eukaryota</taxon>
        <taxon>Fungi</taxon>
        <taxon>Dikarya</taxon>
        <taxon>Basidiomycota</taxon>
        <taxon>Agaricomycotina</taxon>
        <taxon>Agaricomycetes</taxon>
        <taxon>Agaricomycetidae</taxon>
        <taxon>Agaricales</taxon>
        <taxon>Marasmiineae</taxon>
        <taxon>Mycenaceae</taxon>
        <taxon>Favolaschia</taxon>
    </lineage>
</organism>
<comment type="caution">
    <text evidence="1">The sequence shown here is derived from an EMBL/GenBank/DDBJ whole genome shotgun (WGS) entry which is preliminary data.</text>
</comment>